<reference evidence="2" key="1">
    <citation type="submission" date="2005-09" db="EMBL/GenBank/DDBJ databases">
        <authorList>
            <person name="Mural R.J."/>
            <person name="Li P.W."/>
            <person name="Adams M.D."/>
            <person name="Amanatides P.G."/>
            <person name="Baden-Tillson H."/>
            <person name="Barnstead M."/>
            <person name="Chin S.H."/>
            <person name="Dew I."/>
            <person name="Evans C.A."/>
            <person name="Ferriera S."/>
            <person name="Flanigan M."/>
            <person name="Fosler C."/>
            <person name="Glodek A."/>
            <person name="Gu Z."/>
            <person name="Holt R.A."/>
            <person name="Jennings D."/>
            <person name="Kraft C.L."/>
            <person name="Lu F."/>
            <person name="Nguyen T."/>
            <person name="Nusskern D.R."/>
            <person name="Pfannkoch C.M."/>
            <person name="Sitter C."/>
            <person name="Sutton G.G."/>
            <person name="Venter J.C."/>
            <person name="Wang Z."/>
            <person name="Woodage T."/>
            <person name="Zheng X.H."/>
            <person name="Zhong F."/>
        </authorList>
    </citation>
    <scope>NUCLEOTIDE SEQUENCE [LARGE SCALE GENOMIC DNA]</scope>
    <source>
        <strain>BN</strain>
        <strain evidence="2">Sprague-Dawley</strain>
    </source>
</reference>
<dbReference type="EMBL" id="CH474000">
    <property type="protein sequence ID" value="EDL91728.1"/>
    <property type="molecule type" value="Genomic_DNA"/>
</dbReference>
<accession>A6JST0</accession>
<dbReference type="Proteomes" id="UP000234681">
    <property type="component" value="Chromosome 13"/>
</dbReference>
<organism evidence="1 2">
    <name type="scientific">Rattus norvegicus</name>
    <name type="common">Rat</name>
    <dbReference type="NCBI Taxonomy" id="10116"/>
    <lineage>
        <taxon>Eukaryota</taxon>
        <taxon>Metazoa</taxon>
        <taxon>Chordata</taxon>
        <taxon>Craniata</taxon>
        <taxon>Vertebrata</taxon>
        <taxon>Euteleostomi</taxon>
        <taxon>Mammalia</taxon>
        <taxon>Eutheria</taxon>
        <taxon>Euarchontoglires</taxon>
        <taxon>Glires</taxon>
        <taxon>Rodentia</taxon>
        <taxon>Myomorpha</taxon>
        <taxon>Muroidea</taxon>
        <taxon>Muridae</taxon>
        <taxon>Murinae</taxon>
        <taxon>Rattus</taxon>
    </lineage>
</organism>
<evidence type="ECO:0000313" key="2">
    <source>
        <dbReference type="Proteomes" id="UP000234681"/>
    </source>
</evidence>
<gene>
    <name evidence="1" type="ORF">rCG_24078</name>
</gene>
<sequence>MGQKYLSIGL</sequence>
<name>A6JST0_RAT</name>
<evidence type="ECO:0000313" key="1">
    <source>
        <dbReference type="EMBL" id="EDL91728.1"/>
    </source>
</evidence>
<protein>
    <submittedName>
        <fullName evidence="1">RCG24078</fullName>
    </submittedName>
</protein>
<proteinExistence type="predicted"/>